<evidence type="ECO:0000313" key="2">
    <source>
        <dbReference type="EMBL" id="SHK48461.1"/>
    </source>
</evidence>
<dbReference type="SUPFAM" id="SSF54593">
    <property type="entry name" value="Glyoxalase/Bleomycin resistance protein/Dihydroxybiphenyl dioxygenase"/>
    <property type="match status" value="1"/>
</dbReference>
<name>A0A1M6SUQ1_9FIRM</name>
<dbReference type="InterPro" id="IPR037523">
    <property type="entry name" value="VOC_core"/>
</dbReference>
<evidence type="ECO:0000259" key="1">
    <source>
        <dbReference type="PROSITE" id="PS51819"/>
    </source>
</evidence>
<dbReference type="InterPro" id="IPR029068">
    <property type="entry name" value="Glyas_Bleomycin-R_OHBP_Dase"/>
</dbReference>
<accession>A0A1M6SUQ1</accession>
<dbReference type="EMBL" id="FRAC01000012">
    <property type="protein sequence ID" value="SHK48461.1"/>
    <property type="molecule type" value="Genomic_DNA"/>
</dbReference>
<feature type="domain" description="VOC" evidence="1">
    <location>
        <begin position="4"/>
        <end position="129"/>
    </location>
</feature>
<organism evidence="2 3">
    <name type="scientific">Anaerocolumna jejuensis DSM 15929</name>
    <dbReference type="NCBI Taxonomy" id="1121322"/>
    <lineage>
        <taxon>Bacteria</taxon>
        <taxon>Bacillati</taxon>
        <taxon>Bacillota</taxon>
        <taxon>Clostridia</taxon>
        <taxon>Lachnospirales</taxon>
        <taxon>Lachnospiraceae</taxon>
        <taxon>Anaerocolumna</taxon>
    </lineage>
</organism>
<dbReference type="CDD" id="cd07263">
    <property type="entry name" value="VOC_like"/>
    <property type="match status" value="1"/>
</dbReference>
<keyword evidence="2" id="KW-0560">Oxidoreductase</keyword>
<protein>
    <submittedName>
        <fullName evidence="2">Catechol 2,3-dioxygenase</fullName>
    </submittedName>
</protein>
<sequence>MIQAIVHIALVVGDYDEAIEFYTKKLKFTLIEDTYQPEQDKRWVVVSPPGSTGCTLLLAKASKPEQVPFIGNQAGGRIYLFLGTDDFWRDYQEMLSKEIEFVREPREQSYGTVAVFKDLYGNLWDLVQFKEGHPMYHRVVSDIERK</sequence>
<proteinExistence type="predicted"/>
<gene>
    <name evidence="2" type="ORF">SAMN02745136_02606</name>
</gene>
<dbReference type="RefSeq" id="WP_073276559.1">
    <property type="nucleotide sequence ID" value="NZ_FRAC01000012.1"/>
</dbReference>
<keyword evidence="3" id="KW-1185">Reference proteome</keyword>
<evidence type="ECO:0000313" key="3">
    <source>
        <dbReference type="Proteomes" id="UP000184386"/>
    </source>
</evidence>
<dbReference type="GO" id="GO:0051213">
    <property type="term" value="F:dioxygenase activity"/>
    <property type="evidence" value="ECO:0007669"/>
    <property type="project" value="UniProtKB-KW"/>
</dbReference>
<dbReference type="Pfam" id="PF00903">
    <property type="entry name" value="Glyoxalase"/>
    <property type="match status" value="1"/>
</dbReference>
<dbReference type="InterPro" id="IPR004360">
    <property type="entry name" value="Glyas_Fos-R_dOase_dom"/>
</dbReference>
<keyword evidence="2" id="KW-0223">Dioxygenase</keyword>
<reference evidence="2 3" key="1">
    <citation type="submission" date="2016-11" db="EMBL/GenBank/DDBJ databases">
        <authorList>
            <person name="Jaros S."/>
            <person name="Januszkiewicz K."/>
            <person name="Wedrychowicz H."/>
        </authorList>
    </citation>
    <scope>NUCLEOTIDE SEQUENCE [LARGE SCALE GENOMIC DNA]</scope>
    <source>
        <strain evidence="2 3">DSM 15929</strain>
    </source>
</reference>
<dbReference type="Gene3D" id="3.10.180.10">
    <property type="entry name" value="2,3-Dihydroxybiphenyl 1,2-Dioxygenase, domain 1"/>
    <property type="match status" value="1"/>
</dbReference>
<dbReference type="STRING" id="1121322.SAMN02745136_02606"/>
<dbReference type="PANTHER" id="PTHR36437:SF2">
    <property type="entry name" value="GLYOXALASE_BLEOMYCIN RESISTANCE PROTEIN_DIOXYGENASE"/>
    <property type="match status" value="1"/>
</dbReference>
<dbReference type="Proteomes" id="UP000184386">
    <property type="component" value="Unassembled WGS sequence"/>
</dbReference>
<dbReference type="PANTHER" id="PTHR36437">
    <property type="entry name" value="GLYOXALASE/BLEOMYCIN RESISTANCE PROTEIN/DIOXYGENASE"/>
    <property type="match status" value="1"/>
</dbReference>
<dbReference type="OrthoDB" id="69650at2"/>
<dbReference type="PROSITE" id="PS51819">
    <property type="entry name" value="VOC"/>
    <property type="match status" value="1"/>
</dbReference>
<dbReference type="AlphaFoldDB" id="A0A1M6SUQ1"/>